<protein>
    <submittedName>
        <fullName evidence="1">Putative cytoplasmic protein</fullName>
    </submittedName>
</protein>
<name>A0A068SLB9_NEOGA</name>
<evidence type="ECO:0000313" key="2">
    <source>
        <dbReference type="Proteomes" id="UP000028181"/>
    </source>
</evidence>
<dbReference type="InterPro" id="IPR009412">
    <property type="entry name" value="DUF1062"/>
</dbReference>
<dbReference type="Proteomes" id="UP000028181">
    <property type="component" value="Chromosome I"/>
</dbReference>
<dbReference type="PATRIC" id="fig|1028800.3.peg.812"/>
<dbReference type="GO" id="GO:0003723">
    <property type="term" value="F:RNA binding"/>
    <property type="evidence" value="ECO:0007669"/>
    <property type="project" value="InterPro"/>
</dbReference>
<proteinExistence type="predicted"/>
<dbReference type="EMBL" id="HG938353">
    <property type="protein sequence ID" value="CDN46993.1"/>
    <property type="molecule type" value="Genomic_DNA"/>
</dbReference>
<reference evidence="2" key="1">
    <citation type="journal article" date="2014" name="BMC Genomics">
        <title>Genome sequencing of two Neorhizobium galegae strains reveals a noeT gene responsible for the unusual acetylation of the nodulation factors.</title>
        <authorList>
            <person name="Osterman J."/>
            <person name="Marsh J."/>
            <person name="Laine P.K."/>
            <person name="Zeng Z."/>
            <person name="Alatalo E."/>
            <person name="Sullivan J.T."/>
            <person name="Young J.P."/>
            <person name="Thomas-Oates J."/>
            <person name="Paulin L."/>
            <person name="Lindstrom K."/>
        </authorList>
    </citation>
    <scope>NUCLEOTIDE SEQUENCE [LARGE SCALE GENOMIC DNA]</scope>
    <source>
        <strain evidence="2">HAMBI 540</strain>
    </source>
</reference>
<accession>A0A068SLB9</accession>
<sequence>MCDILHLEWTATPKTPPRPILACSGCGLSRPFRSSGRIRLNANGKRLDAWLIYRCIACDGTWNRPIFERLTIRAIDPAMLEAMQASTPDCVARIEFDAQALKAKAGRIEESDDIETRKAVLRHDADWRRIAITLSLPYPTGLRLDRLLAAELQLSRSRLQALFDRQEIRIGPERKDALKRGVRDGTLITLDLRDEAERMAVSKAAMGG</sequence>
<organism evidence="1 2">
    <name type="scientific">Neorhizobium galegae bv. orientalis str. HAMBI 540</name>
    <dbReference type="NCBI Taxonomy" id="1028800"/>
    <lineage>
        <taxon>Bacteria</taxon>
        <taxon>Pseudomonadati</taxon>
        <taxon>Pseudomonadota</taxon>
        <taxon>Alphaproteobacteria</taxon>
        <taxon>Hyphomicrobiales</taxon>
        <taxon>Rhizobiaceae</taxon>
        <taxon>Rhizobium/Agrobacterium group</taxon>
        <taxon>Neorhizobium</taxon>
    </lineage>
</organism>
<dbReference type="InterPro" id="IPR036986">
    <property type="entry name" value="S4_RNA-bd_sf"/>
</dbReference>
<dbReference type="OrthoDB" id="9810886at2"/>
<dbReference type="HOGENOM" id="CLU_090982_0_0_5"/>
<dbReference type="eggNOG" id="COG4332">
    <property type="taxonomic scope" value="Bacteria"/>
</dbReference>
<evidence type="ECO:0000313" key="1">
    <source>
        <dbReference type="EMBL" id="CDN46993.1"/>
    </source>
</evidence>
<keyword evidence="2" id="KW-1185">Reference proteome</keyword>
<gene>
    <name evidence="1" type="ORF">RG540_CH08040</name>
</gene>
<dbReference type="AlphaFoldDB" id="A0A068SLB9"/>
<dbReference type="KEGG" id="ngg:RG540_CH08040"/>
<dbReference type="RefSeq" id="WP_038584847.1">
    <property type="nucleotide sequence ID" value="NZ_HG938353.1"/>
</dbReference>
<dbReference type="Pfam" id="PF06353">
    <property type="entry name" value="DUF1062"/>
    <property type="match status" value="1"/>
</dbReference>
<dbReference type="Gene3D" id="3.10.290.10">
    <property type="entry name" value="RNA-binding S4 domain"/>
    <property type="match status" value="1"/>
</dbReference>
<dbReference type="GeneID" id="24258756"/>